<sequence length="1053" mass="116899">MQPDDRFTSSLSLSHSLPNPNQSNNNNNINNNNQGSNRANNKTTRVGGHQQQSSGFYPQQQQQQQHFNNLFPQQTQQMMIQEHHQQHSLRQSPVPPSSTMQQHPATMYNYNSSSPMNSPMNNNNMNNMNNTPNHHSRFNTSSQVTSTSVHQSSMHYNTNNNIGNNYAINSSTSAPFNNSTNTTNTTTTNQFSSGNNTFSDFYSAKAQQSNSKPGELGQNTNMLLTNSGSVHTNTNYQNVYKNDHLLTTSQLIPNTNNMPNQTYNDFNITTNQLQSSSPSIHSPNFHSSSSSDKNSNTVIELPKPKKKTKSKPPAGVGQLSFTIPPIASEERFDDVSEAVAFSGTKLFPIACVACCSSKGIECQYRTPRKKGRALQSNDGFQTFTSLDEIKYIPQSQGFTDTETVMNATMPSNSLSVSPPKDLGIDDIVTKKRKKSQKKEESVPKKLAVDRLPTLKNVETSPNIQIVNVNTNNDYQQPTLVQRNQTPSPKQDISNRIQIPSISPSELYDSPQTQLSTVTPSNNYLAIQSNTNNFPLLASNVVQPDLAPFNDPNATVDTISQLLVLLLSSNNQSNVASLIKDILNNGDGEGLKKLLGTTFGLESFITTNERLNISAIKKRTVDLYDEIISFGYPILSSQYIDEALSATNIRAYSNENLALIYAIHAVTCQRLCELEQAKQAYHKSLMELKETTDKHNLIVIATYCNLALYCGGTGDTDTAQQLLASAEIYLLNRRKFKLQTNDTNLVLNFIGCDDSTSSFTLFDNLSNDEFKVEKLKEVCSVAAYLGSGSSKPSIYMILRGYSFAEEIGVFLSECLLLFEGKITKKDLNILTKPIDANTFSDYLGVLSRVESAYSGHESARPYSSLQMKLAASLLLCVLGGSRAWVLHRAGIKGPIIEEYASQVTSLTTTEGFLLLHSLTIQFVAKALEIHYETVCDAESGLRKNNDLLELYQTMFTCFNSLVELSKRFTRILRFYPNLLHITAIKLMSRGFTGESIDLVIKNMHPQTSPHFRSDNNLQNPQTAGDHTAVGNEVKFNFDQLLSNFIATTMKSPFN</sequence>
<reference evidence="2 3" key="1">
    <citation type="journal article" date="2010" name="Cell">
        <title>The genome of Naegleria gruberi illuminates early eukaryotic versatility.</title>
        <authorList>
            <person name="Fritz-Laylin L.K."/>
            <person name="Prochnik S.E."/>
            <person name="Ginger M.L."/>
            <person name="Dacks J.B."/>
            <person name="Carpenter M.L."/>
            <person name="Field M.C."/>
            <person name="Kuo A."/>
            <person name="Paredez A."/>
            <person name="Chapman J."/>
            <person name="Pham J."/>
            <person name="Shu S."/>
            <person name="Neupane R."/>
            <person name="Cipriano M."/>
            <person name="Mancuso J."/>
            <person name="Tu H."/>
            <person name="Salamov A."/>
            <person name="Lindquist E."/>
            <person name="Shapiro H."/>
            <person name="Lucas S."/>
            <person name="Grigoriev I.V."/>
            <person name="Cande W.Z."/>
            <person name="Fulton C."/>
            <person name="Rokhsar D.S."/>
            <person name="Dawson S.C."/>
        </authorList>
    </citation>
    <scope>NUCLEOTIDE SEQUENCE [LARGE SCALE GENOMIC DNA]</scope>
    <source>
        <strain evidence="2 3">NEG-M</strain>
    </source>
</reference>
<dbReference type="AlphaFoldDB" id="D2VDE1"/>
<name>D2VDE1_NAEGR</name>
<dbReference type="OMA" id="CNLALYC"/>
<dbReference type="KEGG" id="ngr:NAEGRDRAFT_48589"/>
<dbReference type="OrthoDB" id="10261408at2759"/>
<feature type="region of interest" description="Disordered" evidence="1">
    <location>
        <begin position="1"/>
        <end position="64"/>
    </location>
</feature>
<organism evidence="3">
    <name type="scientific">Naegleria gruberi</name>
    <name type="common">Amoeba</name>
    <dbReference type="NCBI Taxonomy" id="5762"/>
    <lineage>
        <taxon>Eukaryota</taxon>
        <taxon>Discoba</taxon>
        <taxon>Heterolobosea</taxon>
        <taxon>Tetramitia</taxon>
        <taxon>Eutetramitia</taxon>
        <taxon>Vahlkampfiidae</taxon>
        <taxon>Naegleria</taxon>
    </lineage>
</organism>
<evidence type="ECO:0000313" key="2">
    <source>
        <dbReference type="EMBL" id="EFC45128.1"/>
    </source>
</evidence>
<dbReference type="EMBL" id="GG738864">
    <property type="protein sequence ID" value="EFC45128.1"/>
    <property type="molecule type" value="Genomic_DNA"/>
</dbReference>
<dbReference type="InterPro" id="IPR011990">
    <property type="entry name" value="TPR-like_helical_dom_sf"/>
</dbReference>
<feature type="compositionally biased region" description="Low complexity" evidence="1">
    <location>
        <begin position="49"/>
        <end position="64"/>
    </location>
</feature>
<accession>D2VDE1</accession>
<feature type="region of interest" description="Disordered" evidence="1">
    <location>
        <begin position="272"/>
        <end position="317"/>
    </location>
</feature>
<evidence type="ECO:0000256" key="1">
    <source>
        <dbReference type="SAM" id="MobiDB-lite"/>
    </source>
</evidence>
<keyword evidence="3" id="KW-1185">Reference proteome</keyword>
<dbReference type="Proteomes" id="UP000006671">
    <property type="component" value="Unassembled WGS sequence"/>
</dbReference>
<evidence type="ECO:0000313" key="3">
    <source>
        <dbReference type="Proteomes" id="UP000006671"/>
    </source>
</evidence>
<dbReference type="GeneID" id="8850351"/>
<feature type="compositionally biased region" description="Low complexity" evidence="1">
    <location>
        <begin position="9"/>
        <end position="41"/>
    </location>
</feature>
<dbReference type="InParanoid" id="D2VDE1"/>
<dbReference type="Gene3D" id="1.25.40.10">
    <property type="entry name" value="Tetratricopeptide repeat domain"/>
    <property type="match status" value="1"/>
</dbReference>
<feature type="region of interest" description="Disordered" evidence="1">
    <location>
        <begin position="81"/>
        <end position="101"/>
    </location>
</feature>
<dbReference type="VEuPathDB" id="AmoebaDB:NAEGRDRAFT_48589"/>
<dbReference type="RefSeq" id="XP_002677872.1">
    <property type="nucleotide sequence ID" value="XM_002677826.1"/>
</dbReference>
<gene>
    <name evidence="2" type="ORF">NAEGRDRAFT_48589</name>
</gene>
<proteinExistence type="predicted"/>
<feature type="compositionally biased region" description="Low complexity" evidence="1">
    <location>
        <begin position="275"/>
        <end position="295"/>
    </location>
</feature>
<protein>
    <submittedName>
        <fullName evidence="2">Predicted protein</fullName>
    </submittedName>
</protein>